<evidence type="ECO:0000256" key="1">
    <source>
        <dbReference type="ARBA" id="ARBA00004651"/>
    </source>
</evidence>
<dbReference type="PANTHER" id="PTHR32196">
    <property type="entry name" value="ABC TRANSPORTER PERMEASE PROTEIN YPHD-RELATED-RELATED"/>
    <property type="match status" value="1"/>
</dbReference>
<feature type="transmembrane region" description="Helical" evidence="6">
    <location>
        <begin position="46"/>
        <end position="67"/>
    </location>
</feature>
<feature type="transmembrane region" description="Helical" evidence="6">
    <location>
        <begin position="20"/>
        <end position="40"/>
    </location>
</feature>
<sequence length="326" mass="35117">MENEVKKKYKSTFKLGSQQLVALGALIVLYLYFFTMSPSFRSINTLASIFDSAYYIGFLAIGVTFVIATGGIDLSLGTVLITSALTGGWLYHNYSLPMWMTIIITILVGTMFGLLNGVLVAKLKIAPFIATLGTQMVARGLGSIITNVQTVVFPLRNSPDGWYKSIFKTSNNFPTGIFVLIFFAIVMGIILAKTKVGRYILALGSNEEATRLSGVNVDRYKLISYVISGFFMGLAGVAYASTYTTILPGEGLGFELDAIAGVIIGGTSLVGGVASITGTMIGVMIMAVLQTGLPYIGLQPHYQVLITGIVILVAVLADVYKFKWRK</sequence>
<proteinExistence type="predicted"/>
<evidence type="ECO:0000313" key="7">
    <source>
        <dbReference type="EMBL" id="MCZ0703036.1"/>
    </source>
</evidence>
<feature type="transmembrane region" description="Helical" evidence="6">
    <location>
        <begin position="173"/>
        <end position="192"/>
    </location>
</feature>
<evidence type="ECO:0000256" key="4">
    <source>
        <dbReference type="ARBA" id="ARBA00022989"/>
    </source>
</evidence>
<dbReference type="PANTHER" id="PTHR32196:SF72">
    <property type="entry name" value="RIBOSE IMPORT PERMEASE PROTEIN RBSC"/>
    <property type="match status" value="1"/>
</dbReference>
<feature type="transmembrane region" description="Helical" evidence="6">
    <location>
        <begin position="98"/>
        <end position="121"/>
    </location>
</feature>
<dbReference type="RefSeq" id="WP_268779806.1">
    <property type="nucleotide sequence ID" value="NZ_JAPRAT010000011.1"/>
</dbReference>
<keyword evidence="2" id="KW-1003">Cell membrane</keyword>
<protein>
    <submittedName>
        <fullName evidence="7">ABC transporter permease</fullName>
    </submittedName>
</protein>
<dbReference type="GO" id="GO:0005886">
    <property type="term" value="C:plasma membrane"/>
    <property type="evidence" value="ECO:0007669"/>
    <property type="project" value="UniProtKB-SubCell"/>
</dbReference>
<keyword evidence="3 6" id="KW-0812">Transmembrane</keyword>
<dbReference type="Proteomes" id="UP001084197">
    <property type="component" value="Unassembled WGS sequence"/>
</dbReference>
<dbReference type="CDD" id="cd06579">
    <property type="entry name" value="TM_PBP1_transp_AraH_like"/>
    <property type="match status" value="1"/>
</dbReference>
<keyword evidence="4 6" id="KW-1133">Transmembrane helix</keyword>
<accession>A0A9J6RCK7</accession>
<evidence type="ECO:0000313" key="8">
    <source>
        <dbReference type="Proteomes" id="UP001084197"/>
    </source>
</evidence>
<keyword evidence="5 6" id="KW-0472">Membrane</keyword>
<name>A0A9J6RCK7_9BACI</name>
<evidence type="ECO:0000256" key="5">
    <source>
        <dbReference type="ARBA" id="ARBA00023136"/>
    </source>
</evidence>
<comment type="subcellular location">
    <subcellularLocation>
        <location evidence="1">Cell membrane</location>
        <topology evidence="1">Multi-pass membrane protein</topology>
    </subcellularLocation>
</comment>
<dbReference type="Pfam" id="PF02653">
    <property type="entry name" value="BPD_transp_2"/>
    <property type="match status" value="1"/>
</dbReference>
<keyword evidence="8" id="KW-1185">Reference proteome</keyword>
<comment type="caution">
    <text evidence="7">The sequence shown here is derived from an EMBL/GenBank/DDBJ whole genome shotgun (WGS) entry which is preliminary data.</text>
</comment>
<gene>
    <name evidence="7" type="ORF">OWO01_07410</name>
</gene>
<dbReference type="AlphaFoldDB" id="A0A9J6RCK7"/>
<reference evidence="7" key="1">
    <citation type="submission" date="2022-11" db="EMBL/GenBank/DDBJ databases">
        <title>WGS of Natronobacillus azotifigens 24KS-1, an anaerobic diazotrophic haloalkaliphile from soda-rich habitats.</title>
        <authorList>
            <person name="Sorokin D.Y."/>
            <person name="Merkel A.Y."/>
        </authorList>
    </citation>
    <scope>NUCLEOTIDE SEQUENCE</scope>
    <source>
        <strain evidence="7">24KS-1</strain>
    </source>
</reference>
<organism evidence="7 8">
    <name type="scientific">Natronobacillus azotifigens</name>
    <dbReference type="NCBI Taxonomy" id="472978"/>
    <lineage>
        <taxon>Bacteria</taxon>
        <taxon>Bacillati</taxon>
        <taxon>Bacillota</taxon>
        <taxon>Bacilli</taxon>
        <taxon>Bacillales</taxon>
        <taxon>Bacillaceae</taxon>
        <taxon>Natronobacillus</taxon>
    </lineage>
</organism>
<evidence type="ECO:0000256" key="3">
    <source>
        <dbReference type="ARBA" id="ARBA00022692"/>
    </source>
</evidence>
<feature type="transmembrane region" description="Helical" evidence="6">
    <location>
        <begin position="222"/>
        <end position="246"/>
    </location>
</feature>
<dbReference type="EMBL" id="JAPRAT010000011">
    <property type="protein sequence ID" value="MCZ0703036.1"/>
    <property type="molecule type" value="Genomic_DNA"/>
</dbReference>
<dbReference type="InterPro" id="IPR001851">
    <property type="entry name" value="ABC_transp_permease"/>
</dbReference>
<feature type="transmembrane region" description="Helical" evidence="6">
    <location>
        <begin position="301"/>
        <end position="320"/>
    </location>
</feature>
<dbReference type="GO" id="GO:0022857">
    <property type="term" value="F:transmembrane transporter activity"/>
    <property type="evidence" value="ECO:0007669"/>
    <property type="project" value="InterPro"/>
</dbReference>
<evidence type="ECO:0000256" key="2">
    <source>
        <dbReference type="ARBA" id="ARBA00022475"/>
    </source>
</evidence>
<feature type="transmembrane region" description="Helical" evidence="6">
    <location>
        <begin position="258"/>
        <end position="289"/>
    </location>
</feature>
<evidence type="ECO:0000256" key="6">
    <source>
        <dbReference type="SAM" id="Phobius"/>
    </source>
</evidence>